<evidence type="ECO:0000313" key="3">
    <source>
        <dbReference type="Proteomes" id="UP000241507"/>
    </source>
</evidence>
<gene>
    <name evidence="2" type="ORF">C7S20_07045</name>
</gene>
<sequence length="110" mass="12474">MKKILLTAMTVGAVFFGSQNMKAQETETETEVTVQTSQDEYTEVDVENLPQAVKDAIGTDYKDAVTEKAWVKTKDEEKIYKLSLNVNGETQEVYIDQDGKWLEDDDDSQK</sequence>
<evidence type="ECO:0008006" key="4">
    <source>
        <dbReference type="Google" id="ProtNLM"/>
    </source>
</evidence>
<dbReference type="OrthoDB" id="1099258at2"/>
<protein>
    <recommendedName>
        <fullName evidence="4">Beta-lactamase-inhibitor-like PepSY-like domain-containing protein</fullName>
    </recommendedName>
</protein>
<dbReference type="AlphaFoldDB" id="A0A2R3Z452"/>
<evidence type="ECO:0000256" key="1">
    <source>
        <dbReference type="SAM" id="SignalP"/>
    </source>
</evidence>
<keyword evidence="3" id="KW-1185">Reference proteome</keyword>
<dbReference type="Proteomes" id="UP000241507">
    <property type="component" value="Chromosome"/>
</dbReference>
<feature type="signal peptide" evidence="1">
    <location>
        <begin position="1"/>
        <end position="23"/>
    </location>
</feature>
<dbReference type="RefSeq" id="WP_107011823.1">
    <property type="nucleotide sequence ID" value="NZ_CP028136.1"/>
</dbReference>
<dbReference type="SUPFAM" id="SSF160574">
    <property type="entry name" value="BT0923-like"/>
    <property type="match status" value="1"/>
</dbReference>
<organism evidence="2 3">
    <name type="scientific">Christiangramia fulva</name>
    <dbReference type="NCBI Taxonomy" id="2126553"/>
    <lineage>
        <taxon>Bacteria</taxon>
        <taxon>Pseudomonadati</taxon>
        <taxon>Bacteroidota</taxon>
        <taxon>Flavobacteriia</taxon>
        <taxon>Flavobacteriales</taxon>
        <taxon>Flavobacteriaceae</taxon>
        <taxon>Christiangramia</taxon>
    </lineage>
</organism>
<evidence type="ECO:0000313" key="2">
    <source>
        <dbReference type="EMBL" id="AVR45045.1"/>
    </source>
</evidence>
<dbReference type="KEGG" id="grs:C7S20_07045"/>
<feature type="chain" id="PRO_5015348178" description="Beta-lactamase-inhibitor-like PepSY-like domain-containing protein" evidence="1">
    <location>
        <begin position="24"/>
        <end position="110"/>
    </location>
</feature>
<accession>A0A2R3Z452</accession>
<dbReference type="Gene3D" id="3.10.450.360">
    <property type="match status" value="1"/>
</dbReference>
<dbReference type="EMBL" id="CP028136">
    <property type="protein sequence ID" value="AVR45045.1"/>
    <property type="molecule type" value="Genomic_DNA"/>
</dbReference>
<proteinExistence type="predicted"/>
<keyword evidence="1" id="KW-0732">Signal</keyword>
<reference evidence="3" key="1">
    <citation type="submission" date="2018-03" db="EMBL/GenBank/DDBJ databases">
        <title>Gramella fulva sp. nov., isolated from a dry surface of tidal flat.</title>
        <authorList>
            <person name="Hwang S.H."/>
            <person name="Hwang W.M."/>
            <person name="Kang K."/>
            <person name="Ahn T.-Y."/>
        </authorList>
    </citation>
    <scope>NUCLEOTIDE SEQUENCE [LARGE SCALE GENOMIC DNA]</scope>
    <source>
        <strain evidence="3">SH35</strain>
    </source>
</reference>
<name>A0A2R3Z452_9FLAO</name>